<feature type="compositionally biased region" description="Polar residues" evidence="1">
    <location>
        <begin position="155"/>
        <end position="165"/>
    </location>
</feature>
<evidence type="ECO:0000313" key="2">
    <source>
        <dbReference type="EMBL" id="CAI2378340.1"/>
    </source>
</evidence>
<evidence type="ECO:0000313" key="3">
    <source>
        <dbReference type="Proteomes" id="UP001295684"/>
    </source>
</evidence>
<feature type="compositionally biased region" description="Low complexity" evidence="1">
    <location>
        <begin position="1"/>
        <end position="13"/>
    </location>
</feature>
<organism evidence="2 3">
    <name type="scientific">Euplotes crassus</name>
    <dbReference type="NCBI Taxonomy" id="5936"/>
    <lineage>
        <taxon>Eukaryota</taxon>
        <taxon>Sar</taxon>
        <taxon>Alveolata</taxon>
        <taxon>Ciliophora</taxon>
        <taxon>Intramacronucleata</taxon>
        <taxon>Spirotrichea</taxon>
        <taxon>Hypotrichia</taxon>
        <taxon>Euplotida</taxon>
        <taxon>Euplotidae</taxon>
        <taxon>Moneuplotes</taxon>
    </lineage>
</organism>
<evidence type="ECO:0000256" key="1">
    <source>
        <dbReference type="SAM" id="MobiDB-lite"/>
    </source>
</evidence>
<dbReference type="EMBL" id="CAMPGE010020055">
    <property type="protein sequence ID" value="CAI2378340.1"/>
    <property type="molecule type" value="Genomic_DNA"/>
</dbReference>
<dbReference type="Proteomes" id="UP001295684">
    <property type="component" value="Unassembled WGS sequence"/>
</dbReference>
<protein>
    <submittedName>
        <fullName evidence="2">Uncharacterized protein</fullName>
    </submittedName>
</protein>
<gene>
    <name evidence="2" type="ORF">ECRASSUSDP1_LOCUS19735</name>
</gene>
<proteinExistence type="predicted"/>
<reference evidence="2" key="1">
    <citation type="submission" date="2023-07" db="EMBL/GenBank/DDBJ databases">
        <authorList>
            <consortium name="AG Swart"/>
            <person name="Singh M."/>
            <person name="Singh A."/>
            <person name="Seah K."/>
            <person name="Emmerich C."/>
        </authorList>
    </citation>
    <scope>NUCLEOTIDE SEQUENCE</scope>
    <source>
        <strain evidence="2">DP1</strain>
    </source>
</reference>
<keyword evidence="3" id="KW-1185">Reference proteome</keyword>
<feature type="compositionally biased region" description="Basic residues" evidence="1">
    <location>
        <begin position="166"/>
        <end position="176"/>
    </location>
</feature>
<feature type="region of interest" description="Disordered" evidence="1">
    <location>
        <begin position="1"/>
        <end position="21"/>
    </location>
</feature>
<feature type="region of interest" description="Disordered" evidence="1">
    <location>
        <begin position="155"/>
        <end position="176"/>
    </location>
</feature>
<sequence>MESQGSEQESQGSLPPKNNAIDFFKFTTHDMDKDSFLPAKPRPSHKLMNEEGEIYDIRLGSNRSRRKNSSNLQKDKRAYFRSKYYRKTLKSLSNGVEYSSPWEKNPQKHSNFYCKLVQLNERIIVYKKLFMETKPSFLKNITIPESISEKKPTMSQCKKSSCGTRQSRRKRKSILKSHKSIIGSSRSNTAKYLHENKEKYAINVSKFVIDNSIARCKASYSGLTSNLKYKPNAKLTRPNTQLEHAKASRIIEEHPSEEIGYDSSKFETSMDDDDLKTPKNIELKVPNNFIKPMIDFKDTRNLDDASMNKPSVSSVKSEKKLPDIINLKQKPFRLKKKPGHQLISNVFMSGDYKKAFRGKYLKKHPPKDRYSKFNFKRQDRKSTTADTKDIQNKASLHRSPDMNRILRLSKPRHVSSAPDLKQIMPVPELPKPNPFEFSKLRSIYLSLAKVKYPRYILKPTQIKTQRNNSQRSICVAKSQHKWKRYTM</sequence>
<accession>A0AAD1XUA3</accession>
<dbReference type="AlphaFoldDB" id="A0AAD1XUA3"/>
<name>A0AAD1XUA3_EUPCR</name>
<comment type="caution">
    <text evidence="2">The sequence shown here is derived from an EMBL/GenBank/DDBJ whole genome shotgun (WGS) entry which is preliminary data.</text>
</comment>